<sequence>MSTTYSSGSSSERQILTTDLHHKCTASHTGTSASAPLAAGIIALALEANPKLTWRDVHHLVVRTARKANLKANDWVTNAVGRNISHSFGYGLMDALAMVNLAKNWKRVGDHHRCVTTYSQRNLRIPTSDQGSLILVLNTDGCRHAVQHVKYLEHVQAQITLSAAKRGDIEIELTSPQGTKSTLLQPRARDNGRQGFHQWPFMSVFYWGEISYGNWTLEIKNVGQFSGWGNLYEWTLIMYGTEEEPPYDRVVTKYLDKDDIPVKDDIYESFPTSGSEEISSEMEITLTATSAYYDTEVRKKVTVVPTRDYTDPMDSWTNKHQFSGSTAVSTGWTACVTIVFLLFLRSAL</sequence>
<evidence type="ECO:0000256" key="10">
    <source>
        <dbReference type="SAM" id="Phobius"/>
    </source>
</evidence>
<dbReference type="InterPro" id="IPR000209">
    <property type="entry name" value="Peptidase_S8/S53_dom"/>
</dbReference>
<keyword evidence="10" id="KW-0472">Membrane</keyword>
<dbReference type="GO" id="GO:0005802">
    <property type="term" value="C:trans-Golgi network"/>
    <property type="evidence" value="ECO:0007669"/>
    <property type="project" value="TreeGrafter"/>
</dbReference>
<dbReference type="GO" id="GO:0000139">
    <property type="term" value="C:Golgi membrane"/>
    <property type="evidence" value="ECO:0007669"/>
    <property type="project" value="TreeGrafter"/>
</dbReference>
<dbReference type="PROSITE" id="PS51829">
    <property type="entry name" value="P_HOMO_B"/>
    <property type="match status" value="1"/>
</dbReference>
<dbReference type="PROSITE" id="PS51892">
    <property type="entry name" value="SUBTILASE"/>
    <property type="match status" value="1"/>
</dbReference>
<dbReference type="Proteomes" id="UP000186922">
    <property type="component" value="Unassembled WGS sequence"/>
</dbReference>
<dbReference type="PANTHER" id="PTHR42884:SF3">
    <property type="entry name" value="FURIN-LIKE PROTEASE 1, ISOFORMS 1_1-X_2"/>
    <property type="match status" value="1"/>
</dbReference>
<comment type="caution">
    <text evidence="9">Lacks conserved residue(s) required for the propagation of feature annotation.</text>
</comment>
<comment type="similarity">
    <text evidence="1">Belongs to the peptidase S8 family. Furin subfamily.</text>
</comment>
<keyword evidence="8" id="KW-0325">Glycoprotein</keyword>
<accession>A0A1D1V8T6</accession>
<gene>
    <name evidence="12" type="primary">RvY_09296-1</name>
    <name evidence="12" type="synonym">RvY_09296.1</name>
    <name evidence="12" type="ORF">RvY_09296</name>
</gene>
<name>A0A1D1V8T6_RAMVA</name>
<dbReference type="AlphaFoldDB" id="A0A1D1V8T6"/>
<dbReference type="GO" id="GO:0016486">
    <property type="term" value="P:peptide hormone processing"/>
    <property type="evidence" value="ECO:0007669"/>
    <property type="project" value="TreeGrafter"/>
</dbReference>
<feature type="domain" description="P/Homo B" evidence="11">
    <location>
        <begin position="107"/>
        <end position="244"/>
    </location>
</feature>
<dbReference type="SUPFAM" id="SSF52743">
    <property type="entry name" value="Subtilisin-like"/>
    <property type="match status" value="1"/>
</dbReference>
<keyword evidence="13" id="KW-1185">Reference proteome</keyword>
<dbReference type="InterPro" id="IPR002884">
    <property type="entry name" value="P_dom"/>
</dbReference>
<comment type="caution">
    <text evidence="12">The sequence shown here is derived from an EMBL/GenBank/DDBJ whole genome shotgun (WGS) entry which is preliminary data.</text>
</comment>
<dbReference type="InterPro" id="IPR036852">
    <property type="entry name" value="Peptidase_S8/S53_dom_sf"/>
</dbReference>
<evidence type="ECO:0000313" key="12">
    <source>
        <dbReference type="EMBL" id="GAU98111.1"/>
    </source>
</evidence>
<dbReference type="Pfam" id="PF00082">
    <property type="entry name" value="Peptidase_S8"/>
    <property type="match status" value="1"/>
</dbReference>
<keyword evidence="10" id="KW-1133">Transmembrane helix</keyword>
<dbReference type="InterPro" id="IPR023828">
    <property type="entry name" value="Peptidase_S8_Ser-AS"/>
</dbReference>
<proteinExistence type="inferred from homology"/>
<evidence type="ECO:0000256" key="6">
    <source>
        <dbReference type="ARBA" id="ARBA00022825"/>
    </source>
</evidence>
<dbReference type="STRING" id="947166.A0A1D1V8T6"/>
<dbReference type="PROSITE" id="PS00138">
    <property type="entry name" value="SUBTILASE_SER"/>
    <property type="match status" value="1"/>
</dbReference>
<evidence type="ECO:0000256" key="8">
    <source>
        <dbReference type="ARBA" id="ARBA00023180"/>
    </source>
</evidence>
<dbReference type="Pfam" id="PF01483">
    <property type="entry name" value="P_proprotein"/>
    <property type="match status" value="1"/>
</dbReference>
<dbReference type="PANTHER" id="PTHR42884">
    <property type="entry name" value="PROPROTEIN CONVERTASE SUBTILISIN/KEXIN-RELATED"/>
    <property type="match status" value="1"/>
</dbReference>
<keyword evidence="3" id="KW-0165">Cleavage on pair of basic residues</keyword>
<evidence type="ECO:0000256" key="9">
    <source>
        <dbReference type="PROSITE-ProRule" id="PRU01240"/>
    </source>
</evidence>
<evidence type="ECO:0000256" key="1">
    <source>
        <dbReference type="ARBA" id="ARBA00005325"/>
    </source>
</evidence>
<evidence type="ECO:0000256" key="7">
    <source>
        <dbReference type="ARBA" id="ARBA00023145"/>
    </source>
</evidence>
<evidence type="ECO:0000256" key="5">
    <source>
        <dbReference type="ARBA" id="ARBA00022801"/>
    </source>
</evidence>
<evidence type="ECO:0000256" key="2">
    <source>
        <dbReference type="ARBA" id="ARBA00022670"/>
    </source>
</evidence>
<dbReference type="Gene3D" id="2.60.120.260">
    <property type="entry name" value="Galactose-binding domain-like"/>
    <property type="match status" value="1"/>
</dbReference>
<keyword evidence="4" id="KW-0732">Signal</keyword>
<evidence type="ECO:0000256" key="4">
    <source>
        <dbReference type="ARBA" id="ARBA00022729"/>
    </source>
</evidence>
<keyword evidence="10" id="KW-0812">Transmembrane</keyword>
<dbReference type="OrthoDB" id="300641at2759"/>
<keyword evidence="7" id="KW-0865">Zymogen</keyword>
<evidence type="ECO:0000256" key="3">
    <source>
        <dbReference type="ARBA" id="ARBA00022685"/>
    </source>
</evidence>
<feature type="transmembrane region" description="Helical" evidence="10">
    <location>
        <begin position="322"/>
        <end position="344"/>
    </location>
</feature>
<dbReference type="FunFam" id="2.60.120.260:FF:000006">
    <property type="entry name" value="Proprotein convertase subtilisin/kexin type 5"/>
    <property type="match status" value="1"/>
</dbReference>
<keyword evidence="5" id="KW-0378">Hydrolase</keyword>
<protein>
    <recommendedName>
        <fullName evidence="11">P/Homo B domain-containing protein</fullName>
    </recommendedName>
</protein>
<dbReference type="EMBL" id="BDGG01000004">
    <property type="protein sequence ID" value="GAU98111.1"/>
    <property type="molecule type" value="Genomic_DNA"/>
</dbReference>
<dbReference type="Gene3D" id="3.40.50.200">
    <property type="entry name" value="Peptidase S8/S53 domain"/>
    <property type="match status" value="1"/>
</dbReference>
<dbReference type="SUPFAM" id="SSF49785">
    <property type="entry name" value="Galactose-binding domain-like"/>
    <property type="match status" value="1"/>
</dbReference>
<dbReference type="GO" id="GO:0004252">
    <property type="term" value="F:serine-type endopeptidase activity"/>
    <property type="evidence" value="ECO:0007669"/>
    <property type="project" value="InterPro"/>
</dbReference>
<keyword evidence="2" id="KW-0645">Protease</keyword>
<keyword evidence="6" id="KW-0720">Serine protease</keyword>
<dbReference type="InterPro" id="IPR008979">
    <property type="entry name" value="Galactose-bd-like_sf"/>
</dbReference>
<reference evidence="12 13" key="1">
    <citation type="journal article" date="2016" name="Nat. Commun.">
        <title>Extremotolerant tardigrade genome and improved radiotolerance of human cultured cells by tardigrade-unique protein.</title>
        <authorList>
            <person name="Hashimoto T."/>
            <person name="Horikawa D.D."/>
            <person name="Saito Y."/>
            <person name="Kuwahara H."/>
            <person name="Kozuka-Hata H."/>
            <person name="Shin-I T."/>
            <person name="Minakuchi Y."/>
            <person name="Ohishi K."/>
            <person name="Motoyama A."/>
            <person name="Aizu T."/>
            <person name="Enomoto A."/>
            <person name="Kondo K."/>
            <person name="Tanaka S."/>
            <person name="Hara Y."/>
            <person name="Koshikawa S."/>
            <person name="Sagara H."/>
            <person name="Miura T."/>
            <person name="Yokobori S."/>
            <person name="Miyagawa K."/>
            <person name="Suzuki Y."/>
            <person name="Kubo T."/>
            <person name="Oyama M."/>
            <person name="Kohara Y."/>
            <person name="Fujiyama A."/>
            <person name="Arakawa K."/>
            <person name="Katayama T."/>
            <person name="Toyoda A."/>
            <person name="Kunieda T."/>
        </authorList>
    </citation>
    <scope>NUCLEOTIDE SEQUENCE [LARGE SCALE GENOMIC DNA]</scope>
    <source>
        <strain evidence="12 13">YOKOZUNA-1</strain>
    </source>
</reference>
<organism evidence="12 13">
    <name type="scientific">Ramazzottius varieornatus</name>
    <name type="common">Water bear</name>
    <name type="synonym">Tardigrade</name>
    <dbReference type="NCBI Taxonomy" id="947166"/>
    <lineage>
        <taxon>Eukaryota</taxon>
        <taxon>Metazoa</taxon>
        <taxon>Ecdysozoa</taxon>
        <taxon>Tardigrada</taxon>
        <taxon>Eutardigrada</taxon>
        <taxon>Parachela</taxon>
        <taxon>Hypsibioidea</taxon>
        <taxon>Ramazzottiidae</taxon>
        <taxon>Ramazzottius</taxon>
    </lineage>
</organism>
<evidence type="ECO:0000259" key="11">
    <source>
        <dbReference type="PROSITE" id="PS51829"/>
    </source>
</evidence>
<evidence type="ECO:0000313" key="13">
    <source>
        <dbReference type="Proteomes" id="UP000186922"/>
    </source>
</evidence>